<keyword evidence="1" id="KW-1133">Transmembrane helix</keyword>
<accession>A0A2J6QQG6</accession>
<protein>
    <submittedName>
        <fullName evidence="2">Uncharacterized protein</fullName>
    </submittedName>
</protein>
<sequence length="342" mass="37045">MLDPVSAVQIASIVLSLVDQALRINKSFVFLVSKYGLGGLVLWVFGSGAVWRMQLCVLQSEGDKVAMDFKASIQNESNMIAVAGSILAQIAITALSLSYLSQAYWVARGFFTFSLVSAIMAVYYASHQFRSLGRHMSGNDIKAWIMNKERFQEGSDLYGEHLPSPAAVLTISAPNMLLAASLNSLLIGLGIYLAYVWTRNLDTDAGPDASRAVFITYVVSLSICYGIYQLSGIVVAQQSYPGFRDNIARASRQPGQVNENDPSDEAHISIQSNQSLDQHREAGRSQRAPATAANSVAQGVLPVGSNIQHELIAALRTAALRSRESAAANERVAQLYEHLASE</sequence>
<feature type="transmembrane region" description="Helical" evidence="1">
    <location>
        <begin position="209"/>
        <end position="228"/>
    </location>
</feature>
<feature type="transmembrane region" description="Helical" evidence="1">
    <location>
        <begin position="177"/>
        <end position="197"/>
    </location>
</feature>
<evidence type="ECO:0000313" key="2">
    <source>
        <dbReference type="EMBL" id="PMD28503.1"/>
    </source>
</evidence>
<dbReference type="STRING" id="1745343.A0A2J6QQG6"/>
<evidence type="ECO:0000256" key="1">
    <source>
        <dbReference type="SAM" id="Phobius"/>
    </source>
</evidence>
<dbReference type="Proteomes" id="UP000235672">
    <property type="component" value="Unassembled WGS sequence"/>
</dbReference>
<feature type="transmembrane region" description="Helical" evidence="1">
    <location>
        <begin position="105"/>
        <end position="126"/>
    </location>
</feature>
<proteinExistence type="predicted"/>
<keyword evidence="1" id="KW-0812">Transmembrane</keyword>
<name>A0A2J6QQG6_9HELO</name>
<keyword evidence="3" id="KW-1185">Reference proteome</keyword>
<feature type="transmembrane region" description="Helical" evidence="1">
    <location>
        <begin position="79"/>
        <end position="99"/>
    </location>
</feature>
<organism evidence="2 3">
    <name type="scientific">Hyaloscypha hepaticicola</name>
    <dbReference type="NCBI Taxonomy" id="2082293"/>
    <lineage>
        <taxon>Eukaryota</taxon>
        <taxon>Fungi</taxon>
        <taxon>Dikarya</taxon>
        <taxon>Ascomycota</taxon>
        <taxon>Pezizomycotina</taxon>
        <taxon>Leotiomycetes</taxon>
        <taxon>Helotiales</taxon>
        <taxon>Hyaloscyphaceae</taxon>
        <taxon>Hyaloscypha</taxon>
    </lineage>
</organism>
<evidence type="ECO:0000313" key="3">
    <source>
        <dbReference type="Proteomes" id="UP000235672"/>
    </source>
</evidence>
<feature type="transmembrane region" description="Helical" evidence="1">
    <location>
        <begin position="35"/>
        <end position="58"/>
    </location>
</feature>
<keyword evidence="1" id="KW-0472">Membrane</keyword>
<reference evidence="2 3" key="1">
    <citation type="submission" date="2016-05" db="EMBL/GenBank/DDBJ databases">
        <title>A degradative enzymes factory behind the ericoid mycorrhizal symbiosis.</title>
        <authorList>
            <consortium name="DOE Joint Genome Institute"/>
            <person name="Martino E."/>
            <person name="Morin E."/>
            <person name="Grelet G."/>
            <person name="Kuo A."/>
            <person name="Kohler A."/>
            <person name="Daghino S."/>
            <person name="Barry K."/>
            <person name="Choi C."/>
            <person name="Cichocki N."/>
            <person name="Clum A."/>
            <person name="Copeland A."/>
            <person name="Hainaut M."/>
            <person name="Haridas S."/>
            <person name="Labutti K."/>
            <person name="Lindquist E."/>
            <person name="Lipzen A."/>
            <person name="Khouja H.-R."/>
            <person name="Murat C."/>
            <person name="Ohm R."/>
            <person name="Olson A."/>
            <person name="Spatafora J."/>
            <person name="Veneault-Fourrey C."/>
            <person name="Henrissat B."/>
            <person name="Grigoriev I."/>
            <person name="Martin F."/>
            <person name="Perotto S."/>
        </authorList>
    </citation>
    <scope>NUCLEOTIDE SEQUENCE [LARGE SCALE GENOMIC DNA]</scope>
    <source>
        <strain evidence="2 3">UAMH 7357</strain>
    </source>
</reference>
<dbReference type="OrthoDB" id="4941332at2759"/>
<gene>
    <name evidence="2" type="ORF">NA56DRAFT_614921</name>
</gene>
<dbReference type="EMBL" id="KZ613464">
    <property type="protein sequence ID" value="PMD28503.1"/>
    <property type="molecule type" value="Genomic_DNA"/>
</dbReference>
<dbReference type="AlphaFoldDB" id="A0A2J6QQG6"/>